<accession>A0A2X1K808</accession>
<dbReference type="AlphaFoldDB" id="A0A2X1K808"/>
<evidence type="ECO:0000313" key="1">
    <source>
        <dbReference type="EMBL" id="SPW40131.1"/>
    </source>
</evidence>
<dbReference type="SUPFAM" id="SSF53383">
    <property type="entry name" value="PLP-dependent transferases"/>
    <property type="match status" value="1"/>
</dbReference>
<dbReference type="GO" id="GO:0004015">
    <property type="term" value="F:adenosylmethionine-8-amino-7-oxononanoate transaminase activity"/>
    <property type="evidence" value="ECO:0007669"/>
    <property type="project" value="UniProtKB-EC"/>
</dbReference>
<dbReference type="InterPro" id="IPR005814">
    <property type="entry name" value="Aminotrans_3"/>
</dbReference>
<protein>
    <submittedName>
        <fullName evidence="1">Adenosylmethionine-8-amino-7-oxononanoate aminotransferase</fullName>
        <ecNumber evidence="1">2.6.1.62</ecNumber>
    </submittedName>
</protein>
<evidence type="ECO:0000313" key="2">
    <source>
        <dbReference type="Proteomes" id="UP000250561"/>
    </source>
</evidence>
<sequence>MKMALQYWQAKGEARQRFLTFRNGYHGDTFGAMSVCDPDNSMHSLWKGYLPENLFAPARKAAWMANGMSAIWWALPA</sequence>
<dbReference type="Pfam" id="PF00202">
    <property type="entry name" value="Aminotran_3"/>
    <property type="match status" value="1"/>
</dbReference>
<dbReference type="GO" id="GO:0030170">
    <property type="term" value="F:pyridoxal phosphate binding"/>
    <property type="evidence" value="ECO:0007669"/>
    <property type="project" value="InterPro"/>
</dbReference>
<gene>
    <name evidence="1" type="primary">bioA_2</name>
    <name evidence="1" type="ORF">NCTC11126_01454</name>
</gene>
<dbReference type="Proteomes" id="UP000250561">
    <property type="component" value="Unassembled WGS sequence"/>
</dbReference>
<reference evidence="1 2" key="1">
    <citation type="submission" date="2018-06" db="EMBL/GenBank/DDBJ databases">
        <authorList>
            <consortium name="Pathogen Informatics"/>
            <person name="Doyle S."/>
        </authorList>
    </citation>
    <scope>NUCLEOTIDE SEQUENCE [LARGE SCALE GENOMIC DNA]</scope>
    <source>
        <strain evidence="1 2">NCTC11126</strain>
    </source>
</reference>
<keyword evidence="1" id="KW-0808">Transferase</keyword>
<dbReference type="Gene3D" id="3.40.640.10">
    <property type="entry name" value="Type I PLP-dependent aspartate aminotransferase-like (Major domain)"/>
    <property type="match status" value="1"/>
</dbReference>
<organism evidence="1 2">
    <name type="scientific">Escherichia coli</name>
    <dbReference type="NCBI Taxonomy" id="562"/>
    <lineage>
        <taxon>Bacteria</taxon>
        <taxon>Pseudomonadati</taxon>
        <taxon>Pseudomonadota</taxon>
        <taxon>Gammaproteobacteria</taxon>
        <taxon>Enterobacterales</taxon>
        <taxon>Enterobacteriaceae</taxon>
        <taxon>Escherichia</taxon>
    </lineage>
</organism>
<dbReference type="InterPro" id="IPR015421">
    <property type="entry name" value="PyrdxlP-dep_Trfase_major"/>
</dbReference>
<dbReference type="InterPro" id="IPR015424">
    <property type="entry name" value="PyrdxlP-dep_Trfase"/>
</dbReference>
<keyword evidence="1" id="KW-0032">Aminotransferase</keyword>
<proteinExistence type="predicted"/>
<name>A0A2X1K808_ECOLX</name>
<dbReference type="EC" id="2.6.1.62" evidence="1"/>
<dbReference type="EMBL" id="UARS01000004">
    <property type="protein sequence ID" value="SPW40131.1"/>
    <property type="molecule type" value="Genomic_DNA"/>
</dbReference>